<keyword evidence="1" id="KW-0812">Transmembrane</keyword>
<dbReference type="Proteomes" id="UP000287857">
    <property type="component" value="Unassembled WGS sequence"/>
</dbReference>
<feature type="transmembrane region" description="Helical" evidence="1">
    <location>
        <begin position="108"/>
        <end position="127"/>
    </location>
</feature>
<dbReference type="EMBL" id="NGJS01000001">
    <property type="protein sequence ID" value="RSU00715.1"/>
    <property type="molecule type" value="Genomic_DNA"/>
</dbReference>
<dbReference type="Pfam" id="PF06166">
    <property type="entry name" value="DUF979"/>
    <property type="match status" value="1"/>
</dbReference>
<comment type="caution">
    <text evidence="2">The sequence shown here is derived from an EMBL/GenBank/DDBJ whole genome shotgun (WGS) entry which is preliminary data.</text>
</comment>
<protein>
    <submittedName>
        <fullName evidence="2">Uncharacterized protein</fullName>
    </submittedName>
</protein>
<reference evidence="2 3" key="1">
    <citation type="submission" date="2017-05" db="EMBL/GenBank/DDBJ databases">
        <title>Vagococcus spp. assemblies.</title>
        <authorList>
            <person name="Gulvik C.A."/>
        </authorList>
    </citation>
    <scope>NUCLEOTIDE SEQUENCE [LARGE SCALE GENOMIC DNA]</scope>
    <source>
        <strain evidence="2 3">SS1995</strain>
    </source>
</reference>
<sequence length="128" mass="14916">MIYKSASKDSMNFLFNLNAPRQFQLTIFIIITPFYYNKIITFFLFLKKYVKSPHVLYLIVGNERKLSTILMMTAGFCGTLMTPMAANFNFLPVSLLKMKSEFGVIEEQIPTALFLIVVHIVLMYYWAF</sequence>
<evidence type="ECO:0000313" key="3">
    <source>
        <dbReference type="Proteomes" id="UP000287857"/>
    </source>
</evidence>
<evidence type="ECO:0000313" key="2">
    <source>
        <dbReference type="EMBL" id="RSU00715.1"/>
    </source>
</evidence>
<feature type="transmembrane region" description="Helical" evidence="1">
    <location>
        <begin position="66"/>
        <end position="88"/>
    </location>
</feature>
<keyword evidence="1" id="KW-1133">Transmembrane helix</keyword>
<dbReference type="InterPro" id="IPR009323">
    <property type="entry name" value="DUF979"/>
</dbReference>
<proteinExistence type="predicted"/>
<keyword evidence="1" id="KW-0472">Membrane</keyword>
<dbReference type="RefSeq" id="WP_125982962.1">
    <property type="nucleotide sequence ID" value="NZ_NGJS01000001.1"/>
</dbReference>
<organism evidence="2 3">
    <name type="scientific">Vagococcus vulneris</name>
    <dbReference type="NCBI Taxonomy" id="1977869"/>
    <lineage>
        <taxon>Bacteria</taxon>
        <taxon>Bacillati</taxon>
        <taxon>Bacillota</taxon>
        <taxon>Bacilli</taxon>
        <taxon>Lactobacillales</taxon>
        <taxon>Enterococcaceae</taxon>
        <taxon>Vagococcus</taxon>
    </lineage>
</organism>
<accession>A0A430A2R4</accession>
<dbReference type="AlphaFoldDB" id="A0A430A2R4"/>
<feature type="transmembrane region" description="Helical" evidence="1">
    <location>
        <begin position="23"/>
        <end position="46"/>
    </location>
</feature>
<keyword evidence="3" id="KW-1185">Reference proteome</keyword>
<name>A0A430A2R4_9ENTE</name>
<gene>
    <name evidence="2" type="ORF">CBF37_01515</name>
</gene>
<dbReference type="OrthoDB" id="1689651at2"/>
<evidence type="ECO:0000256" key="1">
    <source>
        <dbReference type="SAM" id="Phobius"/>
    </source>
</evidence>